<protein>
    <submittedName>
        <fullName evidence="7">2,3-bisphosphoglycerate-independent phosphoglycerate mutase 2</fullName>
        <ecNumber evidence="7">5.4.2.12</ecNumber>
    </submittedName>
</protein>
<dbReference type="GO" id="GO:0006096">
    <property type="term" value="P:glycolytic process"/>
    <property type="evidence" value="ECO:0007669"/>
    <property type="project" value="UniProtKB-KW"/>
</dbReference>
<dbReference type="GO" id="GO:0046872">
    <property type="term" value="F:metal ion binding"/>
    <property type="evidence" value="ECO:0007669"/>
    <property type="project" value="InterPro"/>
</dbReference>
<evidence type="ECO:0000313" key="8">
    <source>
        <dbReference type="Proteomes" id="UP000219215"/>
    </source>
</evidence>
<dbReference type="Pfam" id="PF01676">
    <property type="entry name" value="Metalloenzyme"/>
    <property type="match status" value="1"/>
</dbReference>
<dbReference type="AlphaFoldDB" id="A0A2C8FG30"/>
<dbReference type="PANTHER" id="PTHR31209:SF0">
    <property type="entry name" value="METALLOENZYME DOMAIN-CONTAINING PROTEIN"/>
    <property type="match status" value="1"/>
</dbReference>
<comment type="function">
    <text evidence="2">Catalyzes the interconversion of 2-phosphoglycerate and 3-phosphoglycerate.</text>
</comment>
<gene>
    <name evidence="7" type="primary">apgM</name>
    <name evidence="7" type="ORF">DPRO_3892</name>
</gene>
<keyword evidence="5" id="KW-0324">Glycolysis</keyword>
<dbReference type="PANTHER" id="PTHR31209">
    <property type="entry name" value="COFACTOR-INDEPENDENT PHOSPHOGLYCERATE MUTASE"/>
    <property type="match status" value="1"/>
</dbReference>
<evidence type="ECO:0000256" key="2">
    <source>
        <dbReference type="ARBA" id="ARBA00002315"/>
    </source>
</evidence>
<feature type="domain" description="Metalloenzyme" evidence="6">
    <location>
        <begin position="3"/>
        <end position="407"/>
    </location>
</feature>
<evidence type="ECO:0000256" key="4">
    <source>
        <dbReference type="ARBA" id="ARBA00005524"/>
    </source>
</evidence>
<reference evidence="8" key="1">
    <citation type="submission" date="2017-09" db="EMBL/GenBank/DDBJ databases">
        <authorList>
            <person name="Regsiter A."/>
            <person name="William W."/>
        </authorList>
    </citation>
    <scope>NUCLEOTIDE SEQUENCE [LARGE SCALE GENOMIC DNA]</scope>
    <source>
        <strain evidence="8">500-1</strain>
    </source>
</reference>
<comment type="pathway">
    <text evidence="3">Carbohydrate degradation.</text>
</comment>
<dbReference type="InterPro" id="IPR017850">
    <property type="entry name" value="Alkaline_phosphatase_core_sf"/>
</dbReference>
<evidence type="ECO:0000256" key="1">
    <source>
        <dbReference type="ARBA" id="ARBA00000370"/>
    </source>
</evidence>
<dbReference type="Gene3D" id="3.40.720.10">
    <property type="entry name" value="Alkaline Phosphatase, subunit A"/>
    <property type="match status" value="2"/>
</dbReference>
<dbReference type="GO" id="GO:0004619">
    <property type="term" value="F:phosphoglycerate mutase activity"/>
    <property type="evidence" value="ECO:0007669"/>
    <property type="project" value="UniProtKB-EC"/>
</dbReference>
<dbReference type="Proteomes" id="UP000219215">
    <property type="component" value="Chromosome DPRO"/>
</dbReference>
<proteinExistence type="inferred from homology"/>
<organism evidence="7 8">
    <name type="scientific">Pseudodesulfovibrio profundus</name>
    <dbReference type="NCBI Taxonomy" id="57320"/>
    <lineage>
        <taxon>Bacteria</taxon>
        <taxon>Pseudomonadati</taxon>
        <taxon>Thermodesulfobacteriota</taxon>
        <taxon>Desulfovibrionia</taxon>
        <taxon>Desulfovibrionales</taxon>
        <taxon>Desulfovibrionaceae</taxon>
    </lineage>
</organism>
<dbReference type="KEGG" id="pprf:DPRO_3892"/>
<evidence type="ECO:0000256" key="3">
    <source>
        <dbReference type="ARBA" id="ARBA00004921"/>
    </source>
</evidence>
<evidence type="ECO:0000313" key="7">
    <source>
        <dbReference type="EMBL" id="SOB60811.1"/>
    </source>
</evidence>
<comment type="similarity">
    <text evidence="4">Belongs to the BPG-independent phosphoglycerate mutase family. A-PGAM subfamily.</text>
</comment>
<name>A0A2C8FG30_9BACT</name>
<accession>A0A2C8FG30</accession>
<dbReference type="CDD" id="cd16011">
    <property type="entry name" value="iPGM_like"/>
    <property type="match status" value="1"/>
</dbReference>
<dbReference type="PIRSF" id="PIRSF006392">
    <property type="entry name" value="IPGAM_arch"/>
    <property type="match status" value="1"/>
</dbReference>
<comment type="catalytic activity">
    <reaction evidence="1">
        <text>(2R)-2-phosphoglycerate = (2R)-3-phosphoglycerate</text>
        <dbReference type="Rhea" id="RHEA:15901"/>
        <dbReference type="ChEBI" id="CHEBI:58272"/>
        <dbReference type="ChEBI" id="CHEBI:58289"/>
        <dbReference type="EC" id="5.4.2.12"/>
    </reaction>
</comment>
<keyword evidence="8" id="KW-1185">Reference proteome</keyword>
<dbReference type="OrthoDB" id="9804453at2"/>
<dbReference type="Pfam" id="PF10143">
    <property type="entry name" value="PhosphMutase"/>
    <property type="match status" value="1"/>
</dbReference>
<sequence length="446" mass="49250">MPKTCVLILLDGLGDRAHALLNNQTPLQAAETPCLDRLAAMGSTGLYHAGKLGQPLPSENAHFAMFGSPKSEFPGRGVLEAIGADVELEDGDIAMLAHFTSVLTTLENYLVLKYDRICGTPDEIDALYAAADHYEKDGITIRLHKTGGMFSVLTMHGDVSPYITDSNPMVDGRFVSAVRPLATHRDDPDAIRTARVLTDYISWAYHRLSAVEQNKLRVRQTLPPINGIVTQRAGRMCPRVSMGNRYGMRALSIASGHMYGGMAKFLGMDFHKVRDTRDPGKDIAKRLEYAATRLEDYEFIHVHTKAPDQAAHTKSPKGKVRAIESLDKGLSQAIEPLLYDDDVLLVVTADHSTPSSGKLIHSGEPVPVMFVGEGVRRDTIDKFDEVSTSAGALSCLRQDEIMHMILNYLDRARLAGIHDSPLAQEFWPGDYDPFIIQPREEEKEDE</sequence>
<evidence type="ECO:0000256" key="5">
    <source>
        <dbReference type="ARBA" id="ARBA00023152"/>
    </source>
</evidence>
<dbReference type="InterPro" id="IPR006124">
    <property type="entry name" value="Metalloenzyme"/>
</dbReference>
<dbReference type="SUPFAM" id="SSF53649">
    <property type="entry name" value="Alkaline phosphatase-like"/>
    <property type="match status" value="1"/>
</dbReference>
<keyword evidence="7" id="KW-0413">Isomerase</keyword>
<dbReference type="InterPro" id="IPR004456">
    <property type="entry name" value="Pglycerate_mutase_ApgM"/>
</dbReference>
<dbReference type="EMBL" id="LT907975">
    <property type="protein sequence ID" value="SOB60811.1"/>
    <property type="molecule type" value="Genomic_DNA"/>
</dbReference>
<evidence type="ECO:0000259" key="6">
    <source>
        <dbReference type="Pfam" id="PF01676"/>
    </source>
</evidence>
<dbReference type="RefSeq" id="WP_097013483.1">
    <property type="nucleotide sequence ID" value="NZ_LT907975.1"/>
</dbReference>
<dbReference type="EC" id="5.4.2.12" evidence="7"/>